<dbReference type="Gene3D" id="3.30.160.670">
    <property type="match status" value="1"/>
</dbReference>
<evidence type="ECO:0000313" key="3">
    <source>
        <dbReference type="Proteomes" id="UP000245754"/>
    </source>
</evidence>
<dbReference type="Proteomes" id="UP000245754">
    <property type="component" value="Unassembled WGS sequence"/>
</dbReference>
<dbReference type="EMBL" id="QGGT01000001">
    <property type="protein sequence ID" value="PWK37218.1"/>
    <property type="molecule type" value="Genomic_DNA"/>
</dbReference>
<protein>
    <submittedName>
        <fullName evidence="2">Uncharacterized protein DUF4136</fullName>
    </submittedName>
</protein>
<organism evidence="2 3">
    <name type="scientific">Cupriavidus plantarum</name>
    <dbReference type="NCBI Taxonomy" id="942865"/>
    <lineage>
        <taxon>Bacteria</taxon>
        <taxon>Pseudomonadati</taxon>
        <taxon>Pseudomonadota</taxon>
        <taxon>Betaproteobacteria</taxon>
        <taxon>Burkholderiales</taxon>
        <taxon>Burkholderiaceae</taxon>
        <taxon>Cupriavidus</taxon>
    </lineage>
</organism>
<dbReference type="InterPro" id="IPR025411">
    <property type="entry name" value="DUF4136"/>
</dbReference>
<keyword evidence="3" id="KW-1185">Reference proteome</keyword>
<reference evidence="2 3" key="1">
    <citation type="submission" date="2018-05" db="EMBL/GenBank/DDBJ databases">
        <title>Genomic Encyclopedia of Type Strains, Phase IV (KMG-V): Genome sequencing to study the core and pangenomes of soil and plant-associated prokaryotes.</title>
        <authorList>
            <person name="Whitman W."/>
        </authorList>
    </citation>
    <scope>NUCLEOTIDE SEQUENCE [LARGE SCALE GENOMIC DNA]</scope>
    <source>
        <strain evidence="2 3">SLV-132</strain>
    </source>
</reference>
<dbReference type="AlphaFoldDB" id="A0A316F0I2"/>
<evidence type="ECO:0000259" key="1">
    <source>
        <dbReference type="Pfam" id="PF13590"/>
    </source>
</evidence>
<dbReference type="Pfam" id="PF13590">
    <property type="entry name" value="DUF4136"/>
    <property type="match status" value="1"/>
</dbReference>
<dbReference type="RefSeq" id="WP_109580966.1">
    <property type="nucleotide sequence ID" value="NZ_CAJPUX010000001.1"/>
</dbReference>
<accession>A0A316F0I2</accession>
<dbReference type="OrthoDB" id="118896at2"/>
<comment type="caution">
    <text evidence="2">The sequence shown here is derived from an EMBL/GenBank/DDBJ whole genome shotgun (WGS) entry which is preliminary data.</text>
</comment>
<gene>
    <name evidence="2" type="ORF">C7419_1011100</name>
</gene>
<dbReference type="PROSITE" id="PS51257">
    <property type="entry name" value="PROKAR_LIPOPROTEIN"/>
    <property type="match status" value="1"/>
</dbReference>
<name>A0A316F0I2_9BURK</name>
<dbReference type="GeneID" id="98340268"/>
<sequence length="201" mass="22376">MLARLPARPFARPFAYPFACLTASLLLAGCATGPDIRTDFNPATNFSAYRTFGFVARPGTDRQGYESLTTQYLKAAVQRQMTERGYQYTQQSPDLLVNFNARLRQRIVSDPAPLPPPGYIGYYGYRGGLYGPWPGYGFYSDTYTYTEGTLNIDLVDARKNQLVWEGIARGAADEADPQANPQGIDKVVAQIFARYPFRAGQ</sequence>
<proteinExistence type="predicted"/>
<feature type="domain" description="DUF4136" evidence="1">
    <location>
        <begin position="37"/>
        <end position="196"/>
    </location>
</feature>
<evidence type="ECO:0000313" key="2">
    <source>
        <dbReference type="EMBL" id="PWK37218.1"/>
    </source>
</evidence>